<gene>
    <name evidence="12" type="ORF">FF38_11405</name>
</gene>
<dbReference type="STRING" id="7375.A0A0L0C2Y5"/>
<dbReference type="InterPro" id="IPR001579">
    <property type="entry name" value="Glyco_hydro_18_chit_AS"/>
</dbReference>
<dbReference type="InterPro" id="IPR050314">
    <property type="entry name" value="Glycosyl_Hydrlase_18"/>
</dbReference>
<comment type="caution">
    <text evidence="12">The sequence shown here is derived from an EMBL/GenBank/DDBJ whole genome shotgun (WGS) entry which is preliminary data.</text>
</comment>
<dbReference type="AlphaFoldDB" id="A0A0L0C2Y5"/>
<dbReference type="GO" id="GO:0004568">
    <property type="term" value="F:chitinase activity"/>
    <property type="evidence" value="ECO:0007669"/>
    <property type="project" value="UniProtKB-ARBA"/>
</dbReference>
<dbReference type="PANTHER" id="PTHR11177:SF360">
    <property type="entry name" value="CHITINASE 4-RELATED"/>
    <property type="match status" value="1"/>
</dbReference>
<evidence type="ECO:0000259" key="10">
    <source>
        <dbReference type="PROSITE" id="PS50940"/>
    </source>
</evidence>
<accession>A0A0L0C2Y5</accession>
<dbReference type="Gene3D" id="2.170.140.10">
    <property type="entry name" value="Chitin binding domain"/>
    <property type="match status" value="1"/>
</dbReference>
<dbReference type="InterPro" id="IPR011583">
    <property type="entry name" value="Chitinase_II/V-like_cat"/>
</dbReference>
<evidence type="ECO:0000256" key="3">
    <source>
        <dbReference type="ARBA" id="ARBA00022729"/>
    </source>
</evidence>
<name>A0A0L0C2Y5_LUCCU</name>
<dbReference type="SUPFAM" id="SSF54556">
    <property type="entry name" value="Chitinase insertion domain"/>
    <property type="match status" value="1"/>
</dbReference>
<feature type="domain" description="GH18" evidence="11">
    <location>
        <begin position="24"/>
        <end position="381"/>
    </location>
</feature>
<dbReference type="InterPro" id="IPR017853">
    <property type="entry name" value="GH"/>
</dbReference>
<dbReference type="InterPro" id="IPR029070">
    <property type="entry name" value="Chitinase_insertion_sf"/>
</dbReference>
<evidence type="ECO:0000256" key="6">
    <source>
        <dbReference type="ARBA" id="ARBA00023295"/>
    </source>
</evidence>
<feature type="signal peptide" evidence="9">
    <location>
        <begin position="1"/>
        <end position="21"/>
    </location>
</feature>
<keyword evidence="13" id="KW-1185">Reference proteome</keyword>
<dbReference type="PROSITE" id="PS50940">
    <property type="entry name" value="CHIT_BIND_II"/>
    <property type="match status" value="1"/>
</dbReference>
<feature type="compositionally biased region" description="Low complexity" evidence="8">
    <location>
        <begin position="395"/>
        <end position="420"/>
    </location>
</feature>
<evidence type="ECO:0000256" key="1">
    <source>
        <dbReference type="ARBA" id="ARBA00009121"/>
    </source>
</evidence>
<dbReference type="InterPro" id="IPR002557">
    <property type="entry name" value="Chitin-bd_dom"/>
</dbReference>
<dbReference type="GO" id="GO:0005975">
    <property type="term" value="P:carbohydrate metabolic process"/>
    <property type="evidence" value="ECO:0007669"/>
    <property type="project" value="InterPro"/>
</dbReference>
<dbReference type="Gene3D" id="3.20.20.80">
    <property type="entry name" value="Glycosidases"/>
    <property type="match status" value="1"/>
</dbReference>
<dbReference type="SMART" id="SM00636">
    <property type="entry name" value="Glyco_18"/>
    <property type="match status" value="1"/>
</dbReference>
<feature type="chain" id="PRO_5005535586" evidence="9">
    <location>
        <begin position="22"/>
        <end position="476"/>
    </location>
</feature>
<evidence type="ECO:0000256" key="2">
    <source>
        <dbReference type="ARBA" id="ARBA00022669"/>
    </source>
</evidence>
<evidence type="ECO:0000313" key="13">
    <source>
        <dbReference type="Proteomes" id="UP000037069"/>
    </source>
</evidence>
<dbReference type="Gene3D" id="3.10.50.10">
    <property type="match status" value="1"/>
</dbReference>
<dbReference type="OrthoDB" id="73875at2759"/>
<comment type="similarity">
    <text evidence="1">Belongs to the glycosyl hydrolase 18 family. Chitinase class II subfamily.</text>
</comment>
<dbReference type="GO" id="GO:0008061">
    <property type="term" value="F:chitin binding"/>
    <property type="evidence" value="ECO:0007669"/>
    <property type="project" value="UniProtKB-KW"/>
</dbReference>
<evidence type="ECO:0000256" key="9">
    <source>
        <dbReference type="SAM" id="SignalP"/>
    </source>
</evidence>
<dbReference type="Pfam" id="PF01607">
    <property type="entry name" value="CBM_14"/>
    <property type="match status" value="1"/>
</dbReference>
<dbReference type="InterPro" id="IPR001223">
    <property type="entry name" value="Glyco_hydro18_cat"/>
</dbReference>
<keyword evidence="2" id="KW-0147">Chitin-binding</keyword>
<keyword evidence="6 7" id="KW-0326">Glycosidase</keyword>
<evidence type="ECO:0000256" key="7">
    <source>
        <dbReference type="RuleBase" id="RU000489"/>
    </source>
</evidence>
<evidence type="ECO:0000313" key="12">
    <source>
        <dbReference type="EMBL" id="KNC26713.1"/>
    </source>
</evidence>
<dbReference type="FunFam" id="3.10.50.10:FF:000001">
    <property type="entry name" value="Chitinase 3-like 1"/>
    <property type="match status" value="1"/>
</dbReference>
<dbReference type="SMART" id="SM00494">
    <property type="entry name" value="ChtBD2"/>
    <property type="match status" value="1"/>
</dbReference>
<feature type="region of interest" description="Disordered" evidence="8">
    <location>
        <begin position="379"/>
        <end position="424"/>
    </location>
</feature>
<keyword evidence="3 9" id="KW-0732">Signal</keyword>
<protein>
    <submittedName>
        <fullName evidence="12">Uncharacterized protein</fullName>
    </submittedName>
</protein>
<evidence type="ECO:0000256" key="4">
    <source>
        <dbReference type="ARBA" id="ARBA00022801"/>
    </source>
</evidence>
<dbReference type="Pfam" id="PF00704">
    <property type="entry name" value="Glyco_hydro_18"/>
    <property type="match status" value="1"/>
</dbReference>
<keyword evidence="4 7" id="KW-0378">Hydrolase</keyword>
<sequence length="476" mass="52302">MNQLKLILIGLLGLWISGGVANGKIINCYYGTWANYRPDDGKFDPSNIDPSLCTHLSYSFFGITPAGEFKVLDEWLDLDSGLGFISKTMDLKRLNPNLKVIAVVGGWNEGSEKYSQMAADVNKRSLFIKSALNFIKQHGFDGLDLDWEYPAQRGGSIEDKVNFVKLLKELKEALKALNLELGIAVGASKKTATISYDIRNIAEQVDFINVMTYDFATAGDGVVGFNSPLKGQQDRNVQSAINYWLEQGAPASKLVLGLAFYGRSFELSDPQQKSVGSPIRGPGTAGPYTRQAGFMGYNEICSLEKKWSSEWAPDYGVPFIYNSNQWIGYDNVQSLDLKVKLANSLDLAGVMIWSIETDDFRGNCGVKYPLLKAVNDNMGNHQTEGDVGESGGAGSNNSNSSNEEVEIPPSSEQNSSNQSEESGDCSNDGFFVNANDCSRYYQCVNGVRHDFQCNSGLYFDTVSNTCNWPNLVSCNH</sequence>
<dbReference type="OMA" id="HETTKHH"/>
<dbReference type="GO" id="GO:0005576">
    <property type="term" value="C:extracellular region"/>
    <property type="evidence" value="ECO:0007669"/>
    <property type="project" value="InterPro"/>
</dbReference>
<proteinExistence type="inferred from homology"/>
<dbReference type="PANTHER" id="PTHR11177">
    <property type="entry name" value="CHITINASE"/>
    <property type="match status" value="1"/>
</dbReference>
<keyword evidence="5" id="KW-1015">Disulfide bond</keyword>
<dbReference type="Proteomes" id="UP000037069">
    <property type="component" value="Unassembled WGS sequence"/>
</dbReference>
<dbReference type="GO" id="GO:0006032">
    <property type="term" value="P:chitin catabolic process"/>
    <property type="evidence" value="ECO:0007669"/>
    <property type="project" value="UniProtKB-ARBA"/>
</dbReference>
<feature type="domain" description="Chitin-binding type-2" evidence="10">
    <location>
        <begin position="422"/>
        <end position="476"/>
    </location>
</feature>
<dbReference type="InterPro" id="IPR036508">
    <property type="entry name" value="Chitin-bd_dom_sf"/>
</dbReference>
<dbReference type="EMBL" id="JRES01000960">
    <property type="protein sequence ID" value="KNC26713.1"/>
    <property type="molecule type" value="Genomic_DNA"/>
</dbReference>
<organism evidence="12 13">
    <name type="scientific">Lucilia cuprina</name>
    <name type="common">Green bottle fly</name>
    <name type="synonym">Australian sheep blowfly</name>
    <dbReference type="NCBI Taxonomy" id="7375"/>
    <lineage>
        <taxon>Eukaryota</taxon>
        <taxon>Metazoa</taxon>
        <taxon>Ecdysozoa</taxon>
        <taxon>Arthropoda</taxon>
        <taxon>Hexapoda</taxon>
        <taxon>Insecta</taxon>
        <taxon>Pterygota</taxon>
        <taxon>Neoptera</taxon>
        <taxon>Endopterygota</taxon>
        <taxon>Diptera</taxon>
        <taxon>Brachycera</taxon>
        <taxon>Muscomorpha</taxon>
        <taxon>Oestroidea</taxon>
        <taxon>Calliphoridae</taxon>
        <taxon>Luciliinae</taxon>
        <taxon>Lucilia</taxon>
    </lineage>
</organism>
<dbReference type="PROSITE" id="PS01095">
    <property type="entry name" value="GH18_1"/>
    <property type="match status" value="1"/>
</dbReference>
<evidence type="ECO:0000256" key="8">
    <source>
        <dbReference type="SAM" id="MobiDB-lite"/>
    </source>
</evidence>
<dbReference type="CDD" id="cd02872">
    <property type="entry name" value="GH18_chitolectin_chitotriosidase"/>
    <property type="match status" value="1"/>
</dbReference>
<dbReference type="SUPFAM" id="SSF57625">
    <property type="entry name" value="Invertebrate chitin-binding proteins"/>
    <property type="match status" value="1"/>
</dbReference>
<evidence type="ECO:0000256" key="5">
    <source>
        <dbReference type="ARBA" id="ARBA00023157"/>
    </source>
</evidence>
<dbReference type="PROSITE" id="PS51910">
    <property type="entry name" value="GH18_2"/>
    <property type="match status" value="1"/>
</dbReference>
<dbReference type="SUPFAM" id="SSF51445">
    <property type="entry name" value="(Trans)glycosidases"/>
    <property type="match status" value="1"/>
</dbReference>
<reference evidence="12 13" key="1">
    <citation type="journal article" date="2015" name="Nat. Commun.">
        <title>Lucilia cuprina genome unlocks parasitic fly biology to underpin future interventions.</title>
        <authorList>
            <person name="Anstead C.A."/>
            <person name="Korhonen P.K."/>
            <person name="Young N.D."/>
            <person name="Hall R.S."/>
            <person name="Jex A.R."/>
            <person name="Murali S.C."/>
            <person name="Hughes D.S."/>
            <person name="Lee S.F."/>
            <person name="Perry T."/>
            <person name="Stroehlein A.J."/>
            <person name="Ansell B.R."/>
            <person name="Breugelmans B."/>
            <person name="Hofmann A."/>
            <person name="Qu J."/>
            <person name="Dugan S."/>
            <person name="Lee S.L."/>
            <person name="Chao H."/>
            <person name="Dinh H."/>
            <person name="Han Y."/>
            <person name="Doddapaneni H.V."/>
            <person name="Worley K.C."/>
            <person name="Muzny D.M."/>
            <person name="Ioannidis P."/>
            <person name="Waterhouse R.M."/>
            <person name="Zdobnov E.M."/>
            <person name="James P.J."/>
            <person name="Bagnall N.H."/>
            <person name="Kotze A.C."/>
            <person name="Gibbs R.A."/>
            <person name="Richards S."/>
            <person name="Batterham P."/>
            <person name="Gasser R.B."/>
        </authorList>
    </citation>
    <scope>NUCLEOTIDE SEQUENCE [LARGE SCALE GENOMIC DNA]</scope>
    <source>
        <strain evidence="12 13">LS</strain>
        <tissue evidence="12">Full body</tissue>
    </source>
</reference>
<evidence type="ECO:0000259" key="11">
    <source>
        <dbReference type="PROSITE" id="PS51910"/>
    </source>
</evidence>